<dbReference type="Pfam" id="PF10545">
    <property type="entry name" value="MADF_DNA_bdg"/>
    <property type="match status" value="1"/>
</dbReference>
<dbReference type="AlphaFoldDB" id="A0AAN9A0Y9"/>
<feature type="region of interest" description="Disordered" evidence="2">
    <location>
        <begin position="139"/>
        <end position="161"/>
    </location>
</feature>
<dbReference type="Pfam" id="PF02944">
    <property type="entry name" value="BESS"/>
    <property type="match status" value="1"/>
</dbReference>
<accession>A0AAN9A0Y9</accession>
<reference evidence="5 6" key="1">
    <citation type="submission" date="2023-11" db="EMBL/GenBank/DDBJ databases">
        <title>Halocaridina rubra genome assembly.</title>
        <authorList>
            <person name="Smith C."/>
        </authorList>
    </citation>
    <scope>NUCLEOTIDE SEQUENCE [LARGE SCALE GENOMIC DNA]</scope>
    <source>
        <strain evidence="5">EP-1</strain>
        <tissue evidence="5">Whole</tissue>
    </source>
</reference>
<gene>
    <name evidence="5" type="ORF">SK128_024600</name>
</gene>
<evidence type="ECO:0000259" key="3">
    <source>
        <dbReference type="PROSITE" id="PS51029"/>
    </source>
</evidence>
<dbReference type="SMART" id="SM00595">
    <property type="entry name" value="MADF"/>
    <property type="match status" value="1"/>
</dbReference>
<evidence type="ECO:0000256" key="2">
    <source>
        <dbReference type="SAM" id="MobiDB-lite"/>
    </source>
</evidence>
<feature type="domain" description="MADF" evidence="3">
    <location>
        <begin position="12"/>
        <end position="101"/>
    </location>
</feature>
<protein>
    <recommendedName>
        <fullName evidence="7">MADF domain-containing protein</fullName>
    </recommendedName>
</protein>
<dbReference type="GO" id="GO:0003677">
    <property type="term" value="F:DNA binding"/>
    <property type="evidence" value="ECO:0007669"/>
    <property type="project" value="InterPro"/>
</dbReference>
<comment type="caution">
    <text evidence="5">The sequence shown here is derived from an EMBL/GenBank/DDBJ whole genome shotgun (WGS) entry which is preliminary data.</text>
</comment>
<organism evidence="5 6">
    <name type="scientific">Halocaridina rubra</name>
    <name type="common">Hawaiian red shrimp</name>
    <dbReference type="NCBI Taxonomy" id="373956"/>
    <lineage>
        <taxon>Eukaryota</taxon>
        <taxon>Metazoa</taxon>
        <taxon>Ecdysozoa</taxon>
        <taxon>Arthropoda</taxon>
        <taxon>Crustacea</taxon>
        <taxon>Multicrustacea</taxon>
        <taxon>Malacostraca</taxon>
        <taxon>Eumalacostraca</taxon>
        <taxon>Eucarida</taxon>
        <taxon>Decapoda</taxon>
        <taxon>Pleocyemata</taxon>
        <taxon>Caridea</taxon>
        <taxon>Atyoidea</taxon>
        <taxon>Atyidae</taxon>
        <taxon>Halocaridina</taxon>
    </lineage>
</organism>
<dbReference type="EMBL" id="JAXCGZ010015151">
    <property type="protein sequence ID" value="KAK7071078.1"/>
    <property type="molecule type" value="Genomic_DNA"/>
</dbReference>
<feature type="compositionally biased region" description="Polar residues" evidence="2">
    <location>
        <begin position="152"/>
        <end position="161"/>
    </location>
</feature>
<keyword evidence="6" id="KW-1185">Reference proteome</keyword>
<feature type="domain" description="BESS" evidence="4">
    <location>
        <begin position="192"/>
        <end position="231"/>
    </location>
</feature>
<dbReference type="Proteomes" id="UP001381693">
    <property type="component" value="Unassembled WGS sequence"/>
</dbReference>
<dbReference type="GO" id="GO:0005667">
    <property type="term" value="C:transcription regulator complex"/>
    <property type="evidence" value="ECO:0007669"/>
    <property type="project" value="TreeGrafter"/>
</dbReference>
<dbReference type="GO" id="GO:0005634">
    <property type="term" value="C:nucleus"/>
    <property type="evidence" value="ECO:0007669"/>
    <property type="project" value="UniProtKB-SubCell"/>
</dbReference>
<comment type="subcellular location">
    <subcellularLocation>
        <location evidence="1">Nucleus</location>
    </subcellularLocation>
</comment>
<name>A0AAN9A0Y9_HALRR</name>
<evidence type="ECO:0000313" key="6">
    <source>
        <dbReference type="Proteomes" id="UP001381693"/>
    </source>
</evidence>
<dbReference type="PROSITE" id="PS51031">
    <property type="entry name" value="BESS"/>
    <property type="match status" value="1"/>
</dbReference>
<proteinExistence type="predicted"/>
<evidence type="ECO:0000256" key="1">
    <source>
        <dbReference type="PROSITE-ProRule" id="PRU00371"/>
    </source>
</evidence>
<dbReference type="InterPro" id="IPR006578">
    <property type="entry name" value="MADF-dom"/>
</dbReference>
<dbReference type="InterPro" id="IPR004210">
    <property type="entry name" value="BESS_motif"/>
</dbReference>
<dbReference type="InterPro" id="IPR039353">
    <property type="entry name" value="TF_Adf1"/>
</dbReference>
<dbReference type="PANTHER" id="PTHR12243:SF60">
    <property type="entry name" value="SI:CH211-15D5.12-RELATED"/>
    <property type="match status" value="1"/>
</dbReference>
<dbReference type="PROSITE" id="PS51029">
    <property type="entry name" value="MADF"/>
    <property type="match status" value="1"/>
</dbReference>
<evidence type="ECO:0000313" key="5">
    <source>
        <dbReference type="EMBL" id="KAK7071078.1"/>
    </source>
</evidence>
<sequence>MPLPDDEPFNIAFVQAVEKYKCLYDTTSPQYVSRDEQDNAWICLAETFSCTGAECKMRWKHLRGGLTRYIKKRQEKSGQGGKSIKQFYLWDVMQFVLPFLKSRVHTGALPLSSLGYDNDDPADMEDDSFDHEGDIVCETSKEGPETPRTTKNDSSLPGFTTSSRRGIKRAAHYPFERVVADFISKKSGEESGNPELQFFKSILPDVAGFSASQKRRFKIKVIQLIDGISNEGSASRSSSVASAYSDSTD</sequence>
<keyword evidence="1" id="KW-0539">Nucleus</keyword>
<feature type="region of interest" description="Disordered" evidence="2">
    <location>
        <begin position="230"/>
        <end position="249"/>
    </location>
</feature>
<dbReference type="PANTHER" id="PTHR12243">
    <property type="entry name" value="MADF DOMAIN TRANSCRIPTION FACTOR"/>
    <property type="match status" value="1"/>
</dbReference>
<feature type="compositionally biased region" description="Basic and acidic residues" evidence="2">
    <location>
        <begin position="139"/>
        <end position="151"/>
    </location>
</feature>
<dbReference type="GO" id="GO:0006357">
    <property type="term" value="P:regulation of transcription by RNA polymerase II"/>
    <property type="evidence" value="ECO:0007669"/>
    <property type="project" value="TreeGrafter"/>
</dbReference>
<evidence type="ECO:0008006" key="7">
    <source>
        <dbReference type="Google" id="ProtNLM"/>
    </source>
</evidence>
<evidence type="ECO:0000259" key="4">
    <source>
        <dbReference type="PROSITE" id="PS51031"/>
    </source>
</evidence>